<evidence type="ECO:0000313" key="2">
    <source>
        <dbReference type="EMBL" id="RCJ22255.1"/>
    </source>
</evidence>
<evidence type="ECO:0000313" key="3">
    <source>
        <dbReference type="Proteomes" id="UP000252107"/>
    </source>
</evidence>
<comment type="function">
    <text evidence="1">Could be involved in insertion of integral membrane proteins into the membrane.</text>
</comment>
<dbReference type="SMART" id="SM01234">
    <property type="entry name" value="Haemolytic"/>
    <property type="match status" value="1"/>
</dbReference>
<keyword evidence="1" id="KW-1003">Cell membrane</keyword>
<dbReference type="NCBIfam" id="TIGR00278">
    <property type="entry name" value="membrane protein insertion efficiency factor YidD"/>
    <property type="match status" value="1"/>
</dbReference>
<dbReference type="EMBL" id="LXQD01000327">
    <property type="protein sequence ID" value="RCJ22255.1"/>
    <property type="molecule type" value="Genomic_DNA"/>
</dbReference>
<dbReference type="HAMAP" id="MF_00386">
    <property type="entry name" value="UPF0161_YidD"/>
    <property type="match status" value="1"/>
</dbReference>
<dbReference type="GO" id="GO:0005886">
    <property type="term" value="C:plasma membrane"/>
    <property type="evidence" value="ECO:0007669"/>
    <property type="project" value="UniProtKB-SubCell"/>
</dbReference>
<dbReference type="InterPro" id="IPR002696">
    <property type="entry name" value="Membr_insert_effic_factor_YidD"/>
</dbReference>
<dbReference type="Proteomes" id="UP000252107">
    <property type="component" value="Unassembled WGS sequence"/>
</dbReference>
<dbReference type="Pfam" id="PF01809">
    <property type="entry name" value="YidD"/>
    <property type="match status" value="1"/>
</dbReference>
<gene>
    <name evidence="2" type="ORF">A6770_30115</name>
</gene>
<proteinExistence type="inferred from homology"/>
<organism evidence="2 3">
    <name type="scientific">Nostoc minutum NIES-26</name>
    <dbReference type="NCBI Taxonomy" id="1844469"/>
    <lineage>
        <taxon>Bacteria</taxon>
        <taxon>Bacillati</taxon>
        <taxon>Cyanobacteriota</taxon>
        <taxon>Cyanophyceae</taxon>
        <taxon>Nostocales</taxon>
        <taxon>Nostocaceae</taxon>
        <taxon>Nostoc</taxon>
    </lineage>
</organism>
<dbReference type="PANTHER" id="PTHR33383">
    <property type="entry name" value="MEMBRANE PROTEIN INSERTION EFFICIENCY FACTOR-RELATED"/>
    <property type="match status" value="1"/>
</dbReference>
<comment type="caution">
    <text evidence="2">The sequence shown here is derived from an EMBL/GenBank/DDBJ whole genome shotgun (WGS) entry which is preliminary data.</text>
</comment>
<accession>A0A367QDW4</accession>
<dbReference type="AlphaFoldDB" id="A0A367QDW4"/>
<protein>
    <recommendedName>
        <fullName evidence="1">Putative membrane protein insertion efficiency factor</fullName>
    </recommendedName>
</protein>
<name>A0A367QDW4_9NOSO</name>
<comment type="subcellular location">
    <subcellularLocation>
        <location evidence="1">Cell membrane</location>
        <topology evidence="1">Peripheral membrane protein</topology>
        <orientation evidence="1">Cytoplasmic side</orientation>
    </subcellularLocation>
</comment>
<evidence type="ECO:0000256" key="1">
    <source>
        <dbReference type="HAMAP-Rule" id="MF_00386"/>
    </source>
</evidence>
<comment type="similarity">
    <text evidence="1">Belongs to the UPF0161 family.</text>
</comment>
<keyword evidence="1" id="KW-0472">Membrane</keyword>
<keyword evidence="3" id="KW-1185">Reference proteome</keyword>
<sequence>MKLLFIGLIRGYRMFISPLFLPTCRFQPTCSMYAIQAIERFGVWRGGWMAIQRILRCHPFHPGGYDPVPELETQVTEHCCSNNILDSEKE</sequence>
<reference evidence="2" key="1">
    <citation type="submission" date="2016-04" db="EMBL/GenBank/DDBJ databases">
        <authorList>
            <person name="Tabuchi Yagui T.R."/>
        </authorList>
    </citation>
    <scope>NUCLEOTIDE SEQUENCE [LARGE SCALE GENOMIC DNA]</scope>
    <source>
        <strain evidence="2">NIES-26</strain>
    </source>
</reference>
<dbReference type="PANTHER" id="PTHR33383:SF1">
    <property type="entry name" value="MEMBRANE PROTEIN INSERTION EFFICIENCY FACTOR-RELATED"/>
    <property type="match status" value="1"/>
</dbReference>